<feature type="transmembrane region" description="Helical" evidence="9">
    <location>
        <begin position="458"/>
        <end position="478"/>
    </location>
</feature>
<dbReference type="GO" id="GO:0008510">
    <property type="term" value="F:sodium:bicarbonate symporter activity"/>
    <property type="evidence" value="ECO:0007669"/>
    <property type="project" value="TreeGrafter"/>
</dbReference>
<dbReference type="Gene3D" id="1.10.287.570">
    <property type="entry name" value="Helical hairpin bin"/>
    <property type="match status" value="1"/>
</dbReference>
<dbReference type="Ensembl" id="ENSSTUT00000117715.1">
    <property type="protein sequence ID" value="ENSSTUP00000109938.1"/>
    <property type="gene ID" value="ENSSTUG00000047036.1"/>
</dbReference>
<keyword evidence="4" id="KW-1003">Cell membrane</keyword>
<comment type="similarity">
    <text evidence="2 9">Belongs to the anion exchanger (TC 2.A.31) family.</text>
</comment>
<evidence type="ECO:0000256" key="1">
    <source>
        <dbReference type="ARBA" id="ARBA00004554"/>
    </source>
</evidence>
<dbReference type="FunFam" id="3.40.930.10:FF:000024">
    <property type="entry name" value="Anion exchange protein"/>
    <property type="match status" value="1"/>
</dbReference>
<dbReference type="AlphaFoldDB" id="A0A674ENL7"/>
<dbReference type="Pfam" id="PF07565">
    <property type="entry name" value="Band_3_cyto"/>
    <property type="match status" value="1"/>
</dbReference>
<keyword evidence="6 9" id="KW-1133">Transmembrane helix</keyword>
<feature type="transmembrane region" description="Helical" evidence="9">
    <location>
        <begin position="510"/>
        <end position="529"/>
    </location>
</feature>
<sequence>MKKIPRDAEASNVLIGEVDFLDKPFVAFVRLAQATTLGGLTEVPVPTRFLFVLLGPHGKGKSYNEIGRAIATLMVDDLFSDVAYKARDRDDLIAGIDEFLDEVIVLPPGEWDPKIRIEPPKKVPSADMRKSVLNLNELGQVNGMVGGAGGGEDEEMPAPHELGEELQFTGRFCGGLWLDIKRKVPWILSDFSQGFHIQSISAVLFIYLGCITNAITFGGLLGDATDNYQGVMESFLGTALAGTVFCLLGGQPLIILSSTGPILIFEKLLYEFCKSNTIDYMELRLWIGLHSCLQCLILVATDASYIIKYITRFTEEGFSSLISFIFISDAIKKMVGSFKYYPINRGFKPDYVTSYKCECIAPDQGEPFSSSPSSFSSTSSPSSFYTFYSPSSFYCLDWSQLSKKECVKYGGALLGNTCKYVPDLALMSFILFFGTYSMTVSLKKFKTSRYFPTKCRSLIGDFSIIISILVFCGIDYLLGLETPKLHVPTEIKPTRPDRGWLVMPFGKNPWWVYVASAVPALLVTILIFMDQQISAVIVNRKENKLKKGCGYHLDLFWVGILMAVCSFLGLPWYVAATVISIAHIDSLKMESESSAPGEQPQFLGVREQRLTGILVFVLNGVSIFLAPVLQYIPMPVLYGVFLYMGVASLAGIQFWERIKLYLMPAKHQPDFSFLRHVPLRRVHLFTLVQIICLAVLWILKSTVAAIIFPVMILGLMVVRKMMDLMFSQHDLAWLDDILPEKDKKKEKGGKKKKDNKKTKAAETENTEGFILFLSSFSPTSPDSSLCHSTPPISVCVRVCMCVYAYVRVFACVRVCVYRRRTFTLV</sequence>
<dbReference type="Pfam" id="PF00955">
    <property type="entry name" value="HCO3_cotransp"/>
    <property type="match status" value="1"/>
</dbReference>
<evidence type="ECO:0000313" key="12">
    <source>
        <dbReference type="Ensembl" id="ENSSTUP00000109938.1"/>
    </source>
</evidence>
<dbReference type="InterPro" id="IPR011531">
    <property type="entry name" value="HCO3_transpt-like_TM_dom"/>
</dbReference>
<feature type="transmembrane region" description="Helical" evidence="9">
    <location>
        <begin position="610"/>
        <end position="629"/>
    </location>
</feature>
<dbReference type="PANTHER" id="PTHR11453">
    <property type="entry name" value="ANION EXCHANGE PROTEIN"/>
    <property type="match status" value="1"/>
</dbReference>
<feature type="domain" description="Band 3 cytoplasmic" evidence="11">
    <location>
        <begin position="1"/>
        <end position="113"/>
    </location>
</feature>
<evidence type="ECO:0000259" key="10">
    <source>
        <dbReference type="Pfam" id="PF00955"/>
    </source>
</evidence>
<accession>A0A674ENL7</accession>
<dbReference type="InterPro" id="IPR003020">
    <property type="entry name" value="HCO3_transpt_euk"/>
</dbReference>
<dbReference type="FunFam" id="1.10.287.570:FF:000001">
    <property type="entry name" value="Anion exchange protein"/>
    <property type="match status" value="1"/>
</dbReference>
<dbReference type="PRINTS" id="PR01231">
    <property type="entry name" value="HCO3TRNSPORT"/>
</dbReference>
<reference evidence="12" key="1">
    <citation type="submission" date="2025-08" db="UniProtKB">
        <authorList>
            <consortium name="Ensembl"/>
        </authorList>
    </citation>
    <scope>IDENTIFICATION</scope>
</reference>
<dbReference type="GO" id="GO:0008509">
    <property type="term" value="F:monoatomic anion transmembrane transporter activity"/>
    <property type="evidence" value="ECO:0007669"/>
    <property type="project" value="InterPro"/>
</dbReference>
<evidence type="ECO:0000256" key="6">
    <source>
        <dbReference type="ARBA" id="ARBA00022989"/>
    </source>
</evidence>
<dbReference type="GO" id="GO:0005452">
    <property type="term" value="F:solute:inorganic anion antiporter activity"/>
    <property type="evidence" value="ECO:0007669"/>
    <property type="project" value="InterPro"/>
</dbReference>
<feature type="transmembrane region" description="Helical" evidence="9">
    <location>
        <begin position="420"/>
        <end position="438"/>
    </location>
</feature>
<keyword evidence="3 9" id="KW-0813">Transport</keyword>
<organism evidence="12 13">
    <name type="scientific">Salmo trutta</name>
    <name type="common">Brown trout</name>
    <dbReference type="NCBI Taxonomy" id="8032"/>
    <lineage>
        <taxon>Eukaryota</taxon>
        <taxon>Metazoa</taxon>
        <taxon>Chordata</taxon>
        <taxon>Craniata</taxon>
        <taxon>Vertebrata</taxon>
        <taxon>Euteleostomi</taxon>
        <taxon>Actinopterygii</taxon>
        <taxon>Neopterygii</taxon>
        <taxon>Teleostei</taxon>
        <taxon>Protacanthopterygii</taxon>
        <taxon>Salmoniformes</taxon>
        <taxon>Salmonidae</taxon>
        <taxon>Salmoninae</taxon>
        <taxon>Salmo</taxon>
    </lineage>
</organism>
<dbReference type="GO" id="GO:0051453">
    <property type="term" value="P:regulation of intracellular pH"/>
    <property type="evidence" value="ECO:0007669"/>
    <property type="project" value="TreeGrafter"/>
</dbReference>
<feature type="transmembrane region" description="Helical" evidence="9">
    <location>
        <begin position="687"/>
        <end position="718"/>
    </location>
</feature>
<dbReference type="InterPro" id="IPR003024">
    <property type="entry name" value="Na/HCO3_transpt"/>
</dbReference>
<gene>
    <name evidence="12" type="primary">SLC4A5</name>
    <name evidence="12" type="synonym">LOC115159783</name>
</gene>
<name>A0A674ENL7_SALTR</name>
<dbReference type="NCBIfam" id="TIGR00834">
    <property type="entry name" value="ae"/>
    <property type="match status" value="1"/>
</dbReference>
<feature type="transmembrane region" description="Helical" evidence="9">
    <location>
        <begin position="636"/>
        <end position="655"/>
    </location>
</feature>
<dbReference type="InterPro" id="IPR013769">
    <property type="entry name" value="Band3_cytoplasmic_dom"/>
</dbReference>
<protein>
    <recommendedName>
        <fullName evidence="9">Anion exchange protein</fullName>
    </recommendedName>
</protein>
<dbReference type="InterPro" id="IPR016152">
    <property type="entry name" value="PTrfase/Anion_transptr"/>
</dbReference>
<keyword evidence="7 9" id="KW-0406">Ion transport</keyword>
<keyword evidence="8 9" id="KW-0472">Membrane</keyword>
<evidence type="ECO:0000313" key="13">
    <source>
        <dbReference type="Proteomes" id="UP000472277"/>
    </source>
</evidence>
<reference evidence="12" key="2">
    <citation type="submission" date="2025-09" db="UniProtKB">
        <authorList>
            <consortium name="Ensembl"/>
        </authorList>
    </citation>
    <scope>IDENTIFICATION</scope>
</reference>
<evidence type="ECO:0000256" key="4">
    <source>
        <dbReference type="ARBA" id="ARBA00022475"/>
    </source>
</evidence>
<evidence type="ECO:0000256" key="2">
    <source>
        <dbReference type="ARBA" id="ARBA00010993"/>
    </source>
</evidence>
<keyword evidence="5 9" id="KW-0812">Transmembrane</keyword>
<proteinExistence type="inferred from homology"/>
<evidence type="ECO:0000259" key="11">
    <source>
        <dbReference type="Pfam" id="PF07565"/>
    </source>
</evidence>
<dbReference type="SUPFAM" id="SSF55804">
    <property type="entry name" value="Phoshotransferase/anion transport protein"/>
    <property type="match status" value="1"/>
</dbReference>
<feature type="transmembrane region" description="Helical" evidence="9">
    <location>
        <begin position="202"/>
        <end position="221"/>
    </location>
</feature>
<evidence type="ECO:0000256" key="8">
    <source>
        <dbReference type="ARBA" id="ARBA00023136"/>
    </source>
</evidence>
<feature type="transmembrane region" description="Helical" evidence="9">
    <location>
        <begin position="285"/>
        <end position="307"/>
    </location>
</feature>
<dbReference type="Proteomes" id="UP000472277">
    <property type="component" value="Chromosome 23"/>
</dbReference>
<keyword evidence="13" id="KW-1185">Reference proteome</keyword>
<dbReference type="GeneTree" id="ENSGT00940000157488"/>
<feature type="transmembrane region" description="Helical" evidence="9">
    <location>
        <begin position="550"/>
        <end position="574"/>
    </location>
</feature>
<dbReference type="OMA" id="AIMFFCG"/>
<feature type="domain" description="Bicarbonate transporter-like transmembrane" evidence="10">
    <location>
        <begin position="171"/>
        <end position="738"/>
    </location>
</feature>
<dbReference type="PRINTS" id="PR01232">
    <property type="entry name" value="NAHCO3TRSPRT"/>
</dbReference>
<evidence type="ECO:0000256" key="3">
    <source>
        <dbReference type="ARBA" id="ARBA00022448"/>
    </source>
</evidence>
<dbReference type="Gene3D" id="3.40.930.10">
    <property type="entry name" value="Mannitol-specific EII, Chain A"/>
    <property type="match status" value="1"/>
</dbReference>
<evidence type="ECO:0000256" key="7">
    <source>
        <dbReference type="ARBA" id="ARBA00023065"/>
    </source>
</evidence>
<comment type="subcellular location">
    <subcellularLocation>
        <location evidence="1">Basolateral cell membrane</location>
        <topology evidence="1">Multi-pass membrane protein</topology>
    </subcellularLocation>
    <subcellularLocation>
        <location evidence="9">Membrane</location>
        <topology evidence="9">Multi-pass membrane protein</topology>
    </subcellularLocation>
</comment>
<dbReference type="PANTHER" id="PTHR11453:SF20">
    <property type="entry name" value="ELECTROGENIC SODIUM BICARBONATE COTRANSPORTER 4"/>
    <property type="match status" value="1"/>
</dbReference>
<evidence type="ECO:0000256" key="9">
    <source>
        <dbReference type="RuleBase" id="RU362035"/>
    </source>
</evidence>
<feature type="transmembrane region" description="Helical" evidence="9">
    <location>
        <begin position="241"/>
        <end position="265"/>
    </location>
</feature>
<dbReference type="GO" id="GO:0016323">
    <property type="term" value="C:basolateral plasma membrane"/>
    <property type="evidence" value="ECO:0007669"/>
    <property type="project" value="UniProtKB-SubCell"/>
</dbReference>
<evidence type="ECO:0000256" key="5">
    <source>
        <dbReference type="ARBA" id="ARBA00022692"/>
    </source>
</evidence>